<protein>
    <recommendedName>
        <fullName evidence="5">HMG box domain-containing protein</fullName>
    </recommendedName>
</protein>
<dbReference type="GO" id="GO:0000981">
    <property type="term" value="F:DNA-binding transcription factor activity, RNA polymerase II-specific"/>
    <property type="evidence" value="ECO:0007669"/>
    <property type="project" value="TreeGrafter"/>
</dbReference>
<name>A0A5N7BYM4_PETAA</name>
<reference evidence="6" key="1">
    <citation type="submission" date="2019-04" db="EMBL/GenBank/DDBJ databases">
        <title>Friends and foes A comparative genomics studyof 23 Aspergillus species from section Flavi.</title>
        <authorList>
            <consortium name="DOE Joint Genome Institute"/>
            <person name="Kjaerbolling I."/>
            <person name="Vesth T."/>
            <person name="Frisvad J.C."/>
            <person name="Nybo J.L."/>
            <person name="Theobald S."/>
            <person name="Kildgaard S."/>
            <person name="Isbrandt T."/>
            <person name="Kuo A."/>
            <person name="Sato A."/>
            <person name="Lyhne E.K."/>
            <person name="Kogle M.E."/>
            <person name="Wiebenga A."/>
            <person name="Kun R.S."/>
            <person name="Lubbers R.J."/>
            <person name="Makela M.R."/>
            <person name="Barry K."/>
            <person name="Chovatia M."/>
            <person name="Clum A."/>
            <person name="Daum C."/>
            <person name="Haridas S."/>
            <person name="He G."/>
            <person name="LaButti K."/>
            <person name="Lipzen A."/>
            <person name="Mondo S."/>
            <person name="Riley R."/>
            <person name="Salamov A."/>
            <person name="Simmons B.A."/>
            <person name="Magnuson J.K."/>
            <person name="Henrissat B."/>
            <person name="Mortensen U.H."/>
            <person name="Larsen T.O."/>
            <person name="Devries R.P."/>
            <person name="Grigoriev I.V."/>
            <person name="Machida M."/>
            <person name="Baker S.E."/>
            <person name="Andersen M.R."/>
        </authorList>
    </citation>
    <scope>NUCLEOTIDE SEQUENCE [LARGE SCALE GENOMIC DNA]</scope>
    <source>
        <strain evidence="6">IBT 14317</strain>
    </source>
</reference>
<gene>
    <name evidence="6" type="ORF">BDV23DRAFT_186809</name>
</gene>
<dbReference type="SUPFAM" id="SSF47095">
    <property type="entry name" value="HMG-box"/>
    <property type="match status" value="1"/>
</dbReference>
<dbReference type="PANTHER" id="PTHR45789:SF2">
    <property type="entry name" value="FI18025P1"/>
    <property type="match status" value="1"/>
</dbReference>
<dbReference type="InterPro" id="IPR051356">
    <property type="entry name" value="SOX/SOX-like_TF"/>
</dbReference>
<dbReference type="Pfam" id="PF00505">
    <property type="entry name" value="HMG_box"/>
    <property type="match status" value="1"/>
</dbReference>
<evidence type="ECO:0000256" key="4">
    <source>
        <dbReference type="SAM" id="MobiDB-lite"/>
    </source>
</evidence>
<feature type="compositionally biased region" description="Basic residues" evidence="4">
    <location>
        <begin position="9"/>
        <end position="20"/>
    </location>
</feature>
<dbReference type="OrthoDB" id="4471361at2759"/>
<keyword evidence="2 3" id="KW-0539">Nucleus</keyword>
<dbReference type="GO" id="GO:0000978">
    <property type="term" value="F:RNA polymerase II cis-regulatory region sequence-specific DNA binding"/>
    <property type="evidence" value="ECO:0007669"/>
    <property type="project" value="TreeGrafter"/>
</dbReference>
<dbReference type="CDD" id="cd01389">
    <property type="entry name" value="HMG-box_ROX1-like"/>
    <property type="match status" value="1"/>
</dbReference>
<accession>A0A5N7BYM4</accession>
<sequence length="282" mass="31597">MGSVSSNRQVKKPNRGKLKGSKGIPKSSTLLDIHGHQLQFPLSKLTKDMAHGPTRDMENWVHRSTEVRRQEPNRNHGKVARPLNSFLLYRKAYSGPAKQLLGEKNHSILSVVIGRSWKMESQDVRYLFQNLANIDKRKHMEAHPSYKYSPKPRHARGNSRRDDTSLCVIGTGVATAQSRQELEFSPDWTHGFNYLSTTSSQVSSCFNGAPMLDNVQSGYSLSGLPGALHPDLLDPREPVPIPRAAATVWFEGQLLEMQDFSLSRTFEGWSSYDPYHGIGQGA</sequence>
<dbReference type="EMBL" id="ML735302">
    <property type="protein sequence ID" value="KAE8386930.1"/>
    <property type="molecule type" value="Genomic_DNA"/>
</dbReference>
<proteinExistence type="predicted"/>
<feature type="region of interest" description="Disordered" evidence="4">
    <location>
        <begin position="1"/>
        <end position="28"/>
    </location>
</feature>
<dbReference type="InterPro" id="IPR036910">
    <property type="entry name" value="HMG_box_dom_sf"/>
</dbReference>
<organism evidence="6">
    <name type="scientific">Petromyces alliaceus</name>
    <name type="common">Aspergillus alliaceus</name>
    <dbReference type="NCBI Taxonomy" id="209559"/>
    <lineage>
        <taxon>Eukaryota</taxon>
        <taxon>Fungi</taxon>
        <taxon>Dikarya</taxon>
        <taxon>Ascomycota</taxon>
        <taxon>Pezizomycotina</taxon>
        <taxon>Eurotiomycetes</taxon>
        <taxon>Eurotiomycetidae</taxon>
        <taxon>Eurotiales</taxon>
        <taxon>Aspergillaceae</taxon>
        <taxon>Aspergillus</taxon>
        <taxon>Aspergillus subgen. Circumdati</taxon>
    </lineage>
</organism>
<keyword evidence="1 3" id="KW-0238">DNA-binding</keyword>
<dbReference type="PANTHER" id="PTHR45789">
    <property type="entry name" value="FI18025P1"/>
    <property type="match status" value="1"/>
</dbReference>
<dbReference type="Proteomes" id="UP000326877">
    <property type="component" value="Unassembled WGS sequence"/>
</dbReference>
<evidence type="ECO:0000256" key="2">
    <source>
        <dbReference type="ARBA" id="ARBA00023242"/>
    </source>
</evidence>
<evidence type="ECO:0000256" key="1">
    <source>
        <dbReference type="ARBA" id="ARBA00023125"/>
    </source>
</evidence>
<feature type="region of interest" description="Disordered" evidence="4">
    <location>
        <begin position="142"/>
        <end position="162"/>
    </location>
</feature>
<dbReference type="Gene3D" id="1.10.30.10">
    <property type="entry name" value="High mobility group box domain"/>
    <property type="match status" value="1"/>
</dbReference>
<evidence type="ECO:0000256" key="3">
    <source>
        <dbReference type="PROSITE-ProRule" id="PRU00267"/>
    </source>
</evidence>
<dbReference type="PROSITE" id="PS50118">
    <property type="entry name" value="HMG_BOX_2"/>
    <property type="match status" value="1"/>
</dbReference>
<dbReference type="GO" id="GO:0005634">
    <property type="term" value="C:nucleus"/>
    <property type="evidence" value="ECO:0007669"/>
    <property type="project" value="UniProtKB-UniRule"/>
</dbReference>
<feature type="domain" description="HMG box" evidence="5">
    <location>
        <begin position="79"/>
        <end position="147"/>
    </location>
</feature>
<dbReference type="AlphaFoldDB" id="A0A5N7BYM4"/>
<evidence type="ECO:0000313" key="6">
    <source>
        <dbReference type="EMBL" id="KAE8386930.1"/>
    </source>
</evidence>
<feature type="DNA-binding region" description="HMG box" evidence="3">
    <location>
        <begin position="79"/>
        <end position="147"/>
    </location>
</feature>
<dbReference type="SMART" id="SM00398">
    <property type="entry name" value="HMG"/>
    <property type="match status" value="1"/>
</dbReference>
<evidence type="ECO:0000259" key="5">
    <source>
        <dbReference type="PROSITE" id="PS50118"/>
    </source>
</evidence>
<dbReference type="InterPro" id="IPR009071">
    <property type="entry name" value="HMG_box_dom"/>
</dbReference>